<dbReference type="AlphaFoldDB" id="A0A7W5DPP4"/>
<reference evidence="3 4" key="1">
    <citation type="submission" date="2020-08" db="EMBL/GenBank/DDBJ databases">
        <title>Genomic Encyclopedia of Type Strains, Phase IV (KMG-IV): sequencing the most valuable type-strain genomes for metagenomic binning, comparative biology and taxonomic classification.</title>
        <authorList>
            <person name="Goeker M."/>
        </authorList>
    </citation>
    <scope>NUCLEOTIDE SEQUENCE [LARGE SCALE GENOMIC DNA]</scope>
    <source>
        <strain evidence="3 4">DSM 27471</strain>
    </source>
</reference>
<dbReference type="SMART" id="SM00028">
    <property type="entry name" value="TPR"/>
    <property type="match status" value="2"/>
</dbReference>
<evidence type="ECO:0000256" key="1">
    <source>
        <dbReference type="PROSITE-ProRule" id="PRU00339"/>
    </source>
</evidence>
<keyword evidence="2" id="KW-0732">Signal</keyword>
<keyword evidence="1" id="KW-0802">TPR repeat</keyword>
<evidence type="ECO:0000313" key="3">
    <source>
        <dbReference type="EMBL" id="MBB3186458.1"/>
    </source>
</evidence>
<dbReference type="PANTHER" id="PTHR12558">
    <property type="entry name" value="CELL DIVISION CYCLE 16,23,27"/>
    <property type="match status" value="1"/>
</dbReference>
<dbReference type="Gene3D" id="1.25.40.10">
    <property type="entry name" value="Tetratricopeptide repeat domain"/>
    <property type="match status" value="1"/>
</dbReference>
<sequence>MKKILLSLMLIVTTVTVFGQKSNVSLAKNKALASTPDFPAAIAAIQAAQQNSATKDEAETWYVAGTVYNAISEKEYAKELLKQKFDQDTLGLNLVKAFGCYLKSYNLDQQPNDKGKIKPRFTKDIKNIFHTYYTDGQLIRYGSYLFDKKRYADVVKTFEVYLSIPDLEMFKPDELKKDSTYKMVKYYTAIAAINANDTTTALNLLGQLKNDNYELKNVYELLYQEYAAKKDTANFVAVLKTGASKFPAEPFFLQNLINYFIYSGKNAEALNYLNQAITEEPKVAQYQYVKGNLLEMNKDIDGARAAFEKALELKPDYAEAEASLGRLYYNQAINMLLAANDIKDVNVYNQKVTQATDVFKQALPYFEKAHQMNPKDTDITGTLKKLYYRLQMTKEYQALNNEGNN</sequence>
<dbReference type="InterPro" id="IPR011990">
    <property type="entry name" value="TPR-like_helical_dom_sf"/>
</dbReference>
<dbReference type="RefSeq" id="WP_183412350.1">
    <property type="nucleotide sequence ID" value="NZ_JACHYB010000001.1"/>
</dbReference>
<organism evidence="3 4">
    <name type="scientific">Microbacter margulisiae</name>
    <dbReference type="NCBI Taxonomy" id="1350067"/>
    <lineage>
        <taxon>Bacteria</taxon>
        <taxon>Pseudomonadati</taxon>
        <taxon>Bacteroidota</taxon>
        <taxon>Bacteroidia</taxon>
        <taxon>Bacteroidales</taxon>
        <taxon>Porphyromonadaceae</taxon>
        <taxon>Microbacter</taxon>
    </lineage>
</organism>
<protein>
    <submittedName>
        <fullName evidence="3">Tetratricopeptide (TPR) repeat protein</fullName>
    </submittedName>
</protein>
<proteinExistence type="predicted"/>
<dbReference type="PANTHER" id="PTHR12558:SF13">
    <property type="entry name" value="CELL DIVISION CYCLE PROTEIN 27 HOMOLOG"/>
    <property type="match status" value="1"/>
</dbReference>
<dbReference type="EMBL" id="JACHYB010000001">
    <property type="protein sequence ID" value="MBB3186458.1"/>
    <property type="molecule type" value="Genomic_DNA"/>
</dbReference>
<dbReference type="Pfam" id="PF13432">
    <property type="entry name" value="TPR_16"/>
    <property type="match status" value="1"/>
</dbReference>
<dbReference type="Proteomes" id="UP000544222">
    <property type="component" value="Unassembled WGS sequence"/>
</dbReference>
<name>A0A7W5DPP4_9PORP</name>
<feature type="chain" id="PRO_5031350038" evidence="2">
    <location>
        <begin position="20"/>
        <end position="405"/>
    </location>
</feature>
<keyword evidence="4" id="KW-1185">Reference proteome</keyword>
<accession>A0A7W5DPP4</accession>
<feature type="repeat" description="TPR" evidence="1">
    <location>
        <begin position="284"/>
        <end position="317"/>
    </location>
</feature>
<feature type="signal peptide" evidence="2">
    <location>
        <begin position="1"/>
        <end position="19"/>
    </location>
</feature>
<dbReference type="SUPFAM" id="SSF48452">
    <property type="entry name" value="TPR-like"/>
    <property type="match status" value="1"/>
</dbReference>
<comment type="caution">
    <text evidence="3">The sequence shown here is derived from an EMBL/GenBank/DDBJ whole genome shotgun (WGS) entry which is preliminary data.</text>
</comment>
<dbReference type="PROSITE" id="PS50005">
    <property type="entry name" value="TPR"/>
    <property type="match status" value="1"/>
</dbReference>
<dbReference type="InterPro" id="IPR019734">
    <property type="entry name" value="TPR_rpt"/>
</dbReference>
<gene>
    <name evidence="3" type="ORF">FHX64_000621</name>
</gene>
<evidence type="ECO:0000313" key="4">
    <source>
        <dbReference type="Proteomes" id="UP000544222"/>
    </source>
</evidence>
<evidence type="ECO:0000256" key="2">
    <source>
        <dbReference type="SAM" id="SignalP"/>
    </source>
</evidence>